<keyword evidence="14" id="KW-1185">Reference proteome</keyword>
<keyword evidence="8" id="KW-0460">Magnesium</keyword>
<dbReference type="SUPFAM" id="SSF53335">
    <property type="entry name" value="S-adenosyl-L-methionine-dependent methyltransferases"/>
    <property type="match status" value="1"/>
</dbReference>
<evidence type="ECO:0000256" key="5">
    <source>
        <dbReference type="ARBA" id="ARBA00022679"/>
    </source>
</evidence>
<name>A0ABM1PMS2_DROAR</name>
<evidence type="ECO:0000256" key="4">
    <source>
        <dbReference type="ARBA" id="ARBA00022603"/>
    </source>
</evidence>
<dbReference type="Proteomes" id="UP000694904">
    <property type="component" value="Chromosome 5"/>
</dbReference>
<accession>A0ABM1PMS2</accession>
<evidence type="ECO:0000313" key="14">
    <source>
        <dbReference type="Proteomes" id="UP000694904"/>
    </source>
</evidence>
<evidence type="ECO:0000313" key="15">
    <source>
        <dbReference type="RefSeq" id="XP_017868508.1"/>
    </source>
</evidence>
<keyword evidence="7" id="KW-0479">Metal-binding</keyword>
<proteinExistence type="inferred from homology"/>
<dbReference type="InterPro" id="IPR029063">
    <property type="entry name" value="SAM-dependent_MTases_sf"/>
</dbReference>
<comment type="catalytic activity">
    <reaction evidence="12">
        <text>small RNA 3'-end nucleotide + S-adenosyl-L-methionine = small RNA 3'-end 2'-O-methylnucleotide + S-adenosyl-L-homocysteine + H(+)</text>
        <dbReference type="Rhea" id="RHEA:37887"/>
        <dbReference type="Rhea" id="RHEA-COMP:10415"/>
        <dbReference type="Rhea" id="RHEA-COMP:10416"/>
        <dbReference type="ChEBI" id="CHEBI:15378"/>
        <dbReference type="ChEBI" id="CHEBI:57856"/>
        <dbReference type="ChEBI" id="CHEBI:59789"/>
        <dbReference type="ChEBI" id="CHEBI:74896"/>
        <dbReference type="ChEBI" id="CHEBI:74898"/>
        <dbReference type="EC" id="2.1.1.386"/>
    </reaction>
</comment>
<evidence type="ECO:0000256" key="1">
    <source>
        <dbReference type="ARBA" id="ARBA00001946"/>
    </source>
</evidence>
<feature type="region of interest" description="Disordered" evidence="13">
    <location>
        <begin position="352"/>
        <end position="385"/>
    </location>
</feature>
<dbReference type="Gene3D" id="3.40.50.150">
    <property type="entry name" value="Vaccinia Virus protein VP39"/>
    <property type="match status" value="1"/>
</dbReference>
<evidence type="ECO:0000256" key="12">
    <source>
        <dbReference type="ARBA" id="ARBA00048418"/>
    </source>
</evidence>
<protein>
    <recommendedName>
        <fullName evidence="3">Small RNA 2'-O-methyltransferase</fullName>
        <ecNumber evidence="11">2.1.1.386</ecNumber>
    </recommendedName>
</protein>
<comment type="cofactor">
    <cofactor evidence="1">
        <name>Mg(2+)</name>
        <dbReference type="ChEBI" id="CHEBI:18420"/>
    </cofactor>
</comment>
<reference evidence="14" key="1">
    <citation type="journal article" date="1997" name="Nucleic Acids Res.">
        <title>tRNAscan-SE: a program for improved detection of transfer RNA genes in genomic sequence.</title>
        <authorList>
            <person name="Lowe T.M."/>
            <person name="Eddy S.R."/>
        </authorList>
    </citation>
    <scope>NUCLEOTIDE SEQUENCE [LARGE SCALE GENOMIC DNA]</scope>
</reference>
<evidence type="ECO:0000256" key="2">
    <source>
        <dbReference type="ARBA" id="ARBA00009026"/>
    </source>
</evidence>
<evidence type="ECO:0000256" key="7">
    <source>
        <dbReference type="ARBA" id="ARBA00022723"/>
    </source>
</evidence>
<comment type="similarity">
    <text evidence="2">Belongs to the methyltransferase superfamily. HEN1 family.</text>
</comment>
<evidence type="ECO:0000256" key="10">
    <source>
        <dbReference type="ARBA" id="ARBA00023158"/>
    </source>
</evidence>
<keyword evidence="5" id="KW-0808">Transferase</keyword>
<evidence type="ECO:0000256" key="3">
    <source>
        <dbReference type="ARBA" id="ARBA00021330"/>
    </source>
</evidence>
<keyword evidence="6" id="KW-0949">S-adenosyl-L-methionine</keyword>
<sequence>MFSYTLPCGGFRTLTKLTGTGISFDPPVYEQRYCAAIQILEDARWVKEIKKVTEFGCAEMRFFQLMRRIETIENILQVDIDHDTLKAHLSRTNPLVSDYMKQRVAPLRVQVLLGSVADASEELRNTDAVIALELIEHVYEDVLAKIPVNIFGFMQPKIVIFSTPNADFNTIFTRFNPLLPNGFRHHDHKFEWTREEFKSWCLGITEKYTNYMFSLLGVGDPPEGEEAVGHVSQIALFVRKDILGLPLAEPLERQPTPDSIMSAYKTLHVVDFPFYKDNRTPEEKIWTEVENQLYQCTKDDDNYDTERYAYKLSLDELTRRLSYLGATRELLAKLLEQHKKIVENDFVLIEENDGEESSDWADPVYEQNEGNEVMQPNKEDENWDV</sequence>
<dbReference type="InterPro" id="IPR026610">
    <property type="entry name" value="Hen1"/>
</dbReference>
<dbReference type="GeneID" id="108617288"/>
<evidence type="ECO:0000256" key="6">
    <source>
        <dbReference type="ARBA" id="ARBA00022691"/>
    </source>
</evidence>
<evidence type="ECO:0000256" key="11">
    <source>
        <dbReference type="ARBA" id="ARBA00035025"/>
    </source>
</evidence>
<dbReference type="EC" id="2.1.1.386" evidence="11"/>
<reference evidence="14" key="2">
    <citation type="journal article" date="2016" name="G3 (Bethesda)">
        <title>Genome Evolution in Three Species of Cactophilic Drosophila.</title>
        <authorList>
            <person name="Sanchez-Flores A."/>
            <person name="Penazola F."/>
            <person name="Carpinteyro-Ponce J."/>
            <person name="Nazario-Yepiz N."/>
            <person name="Abreu-Goodger C."/>
            <person name="Machado C.A."/>
            <person name="Markow T.A."/>
        </authorList>
    </citation>
    <scope>NUCLEOTIDE SEQUENCE [LARGE SCALE GENOMIC DNA]</scope>
</reference>
<keyword evidence="9" id="KW-0694">RNA-binding</keyword>
<evidence type="ECO:0000256" key="8">
    <source>
        <dbReference type="ARBA" id="ARBA00022842"/>
    </source>
</evidence>
<dbReference type="PANTHER" id="PTHR21404:SF3">
    <property type="entry name" value="SMALL RNA 2'-O-METHYLTRANSFERASE"/>
    <property type="match status" value="1"/>
</dbReference>
<gene>
    <name evidence="15" type="primary">LOC108617288</name>
</gene>
<keyword evidence="4" id="KW-0489">Methyltransferase</keyword>
<dbReference type="RefSeq" id="XP_017868508.1">
    <property type="nucleotide sequence ID" value="XM_018013019.1"/>
</dbReference>
<dbReference type="PANTHER" id="PTHR21404">
    <property type="entry name" value="HEN1"/>
    <property type="match status" value="1"/>
</dbReference>
<organism evidence="14 15">
    <name type="scientific">Drosophila arizonae</name>
    <name type="common">Fruit fly</name>
    <dbReference type="NCBI Taxonomy" id="7263"/>
    <lineage>
        <taxon>Eukaryota</taxon>
        <taxon>Metazoa</taxon>
        <taxon>Ecdysozoa</taxon>
        <taxon>Arthropoda</taxon>
        <taxon>Hexapoda</taxon>
        <taxon>Insecta</taxon>
        <taxon>Pterygota</taxon>
        <taxon>Neoptera</taxon>
        <taxon>Endopterygota</taxon>
        <taxon>Diptera</taxon>
        <taxon>Brachycera</taxon>
        <taxon>Muscomorpha</taxon>
        <taxon>Ephydroidea</taxon>
        <taxon>Drosophilidae</taxon>
        <taxon>Drosophila</taxon>
    </lineage>
</organism>
<evidence type="ECO:0000256" key="13">
    <source>
        <dbReference type="SAM" id="MobiDB-lite"/>
    </source>
</evidence>
<evidence type="ECO:0000256" key="9">
    <source>
        <dbReference type="ARBA" id="ARBA00022884"/>
    </source>
</evidence>
<reference evidence="15" key="3">
    <citation type="submission" date="2025-08" db="UniProtKB">
        <authorList>
            <consortium name="RefSeq"/>
        </authorList>
    </citation>
    <scope>IDENTIFICATION</scope>
    <source>
        <tissue evidence="15">Whole organism</tissue>
    </source>
</reference>
<keyword evidence="10" id="KW-0943">RNA-mediated gene silencing</keyword>